<feature type="non-terminal residue" evidence="1">
    <location>
        <position position="199"/>
    </location>
</feature>
<gene>
    <name evidence="1" type="ORF">H4219_006222</name>
</gene>
<comment type="caution">
    <text evidence="1">The sequence shown here is derived from an EMBL/GenBank/DDBJ whole genome shotgun (WGS) entry which is preliminary data.</text>
</comment>
<dbReference type="EMBL" id="JANBPU010000585">
    <property type="protein sequence ID" value="KAJ1910387.1"/>
    <property type="molecule type" value="Genomic_DNA"/>
</dbReference>
<dbReference type="Proteomes" id="UP001150538">
    <property type="component" value="Unassembled WGS sequence"/>
</dbReference>
<proteinExistence type="predicted"/>
<dbReference type="AlphaFoldDB" id="A0A9W7ZJ43"/>
<evidence type="ECO:0000313" key="2">
    <source>
        <dbReference type="Proteomes" id="UP001150538"/>
    </source>
</evidence>
<name>A0A9W7ZJ43_9FUNG</name>
<keyword evidence="2" id="KW-1185">Reference proteome</keyword>
<sequence length="199" mass="23213">MDITTPVAKSEEFATCQGSFYQFQYYLWWLLDNTSINEKGIAEEELSSMKSLFHKFVNSTQNDLSSTFQLFTRKRAPVAYFRITFLDFHNGMLLPLLSMYYGTDTVMWSRFEETNVTLFEKYTLIMSTLEKFEKEQSVELVSFRKAFGRYLSFSRKVVNDVTDDKFSDILLAISILNEFPPVVSPTTTARNDKTKNAYE</sequence>
<evidence type="ECO:0000313" key="1">
    <source>
        <dbReference type="EMBL" id="KAJ1910387.1"/>
    </source>
</evidence>
<organism evidence="1 2">
    <name type="scientific">Mycoemilia scoparia</name>
    <dbReference type="NCBI Taxonomy" id="417184"/>
    <lineage>
        <taxon>Eukaryota</taxon>
        <taxon>Fungi</taxon>
        <taxon>Fungi incertae sedis</taxon>
        <taxon>Zoopagomycota</taxon>
        <taxon>Kickxellomycotina</taxon>
        <taxon>Kickxellomycetes</taxon>
        <taxon>Kickxellales</taxon>
        <taxon>Kickxellaceae</taxon>
        <taxon>Mycoemilia</taxon>
    </lineage>
</organism>
<protein>
    <submittedName>
        <fullName evidence="1">Uncharacterized protein</fullName>
    </submittedName>
</protein>
<accession>A0A9W7ZJ43</accession>
<reference evidence="1" key="1">
    <citation type="submission" date="2022-07" db="EMBL/GenBank/DDBJ databases">
        <title>Phylogenomic reconstructions and comparative analyses of Kickxellomycotina fungi.</title>
        <authorList>
            <person name="Reynolds N.K."/>
            <person name="Stajich J.E."/>
            <person name="Barry K."/>
            <person name="Grigoriev I.V."/>
            <person name="Crous P."/>
            <person name="Smith M.E."/>
        </authorList>
    </citation>
    <scope>NUCLEOTIDE SEQUENCE</scope>
    <source>
        <strain evidence="1">NBRC 100468</strain>
    </source>
</reference>